<accession>A0A8S4R473</accession>
<organism evidence="5 6">
    <name type="scientific">Pararge aegeria aegeria</name>
    <dbReference type="NCBI Taxonomy" id="348720"/>
    <lineage>
        <taxon>Eukaryota</taxon>
        <taxon>Metazoa</taxon>
        <taxon>Ecdysozoa</taxon>
        <taxon>Arthropoda</taxon>
        <taxon>Hexapoda</taxon>
        <taxon>Insecta</taxon>
        <taxon>Pterygota</taxon>
        <taxon>Neoptera</taxon>
        <taxon>Endopterygota</taxon>
        <taxon>Lepidoptera</taxon>
        <taxon>Glossata</taxon>
        <taxon>Ditrysia</taxon>
        <taxon>Papilionoidea</taxon>
        <taxon>Nymphalidae</taxon>
        <taxon>Satyrinae</taxon>
        <taxon>Satyrini</taxon>
        <taxon>Parargina</taxon>
        <taxon>Pararge</taxon>
    </lineage>
</organism>
<keyword evidence="1" id="KW-0479">Metal-binding</keyword>
<keyword evidence="2" id="KW-0863">Zinc-finger</keyword>
<evidence type="ECO:0000259" key="4">
    <source>
        <dbReference type="Pfam" id="PF04500"/>
    </source>
</evidence>
<feature type="non-terminal residue" evidence="5">
    <location>
        <position position="1"/>
    </location>
</feature>
<dbReference type="InterPro" id="IPR007588">
    <property type="entry name" value="Znf_FLYWCH"/>
</dbReference>
<comment type="caution">
    <text evidence="5">The sequence shown here is derived from an EMBL/GenBank/DDBJ whole genome shotgun (WGS) entry which is preliminary data.</text>
</comment>
<dbReference type="Proteomes" id="UP000838756">
    <property type="component" value="Unassembled WGS sequence"/>
</dbReference>
<evidence type="ECO:0000256" key="1">
    <source>
        <dbReference type="ARBA" id="ARBA00022723"/>
    </source>
</evidence>
<dbReference type="OrthoDB" id="7739108at2759"/>
<sequence>ARYLFTPRGGKLLFYEGNTYFVNSSKRRDKSRVLWYCSSRKSRNCMASLLTLNDIVLGQPPVHTHPPKISNLFSTAALSDLTECAVLVHAQRWEASVLRGKHIFRELIEEARQV</sequence>
<evidence type="ECO:0000256" key="3">
    <source>
        <dbReference type="ARBA" id="ARBA00022833"/>
    </source>
</evidence>
<gene>
    <name evidence="5" type="primary">jg1069</name>
    <name evidence="5" type="ORF">PAEG_LOCUS9610</name>
</gene>
<protein>
    <submittedName>
        <fullName evidence="5">Jg1069 protein</fullName>
    </submittedName>
</protein>
<dbReference type="EMBL" id="CAKXAJ010024803">
    <property type="protein sequence ID" value="CAH2230395.1"/>
    <property type="molecule type" value="Genomic_DNA"/>
</dbReference>
<dbReference type="Gene3D" id="2.20.25.240">
    <property type="match status" value="1"/>
</dbReference>
<keyword evidence="6" id="KW-1185">Reference proteome</keyword>
<dbReference type="AlphaFoldDB" id="A0A8S4R473"/>
<keyword evidence="3" id="KW-0862">Zinc</keyword>
<name>A0A8S4R473_9NEOP</name>
<proteinExistence type="predicted"/>
<feature type="domain" description="FLYWCH-type" evidence="4">
    <location>
        <begin position="3"/>
        <end position="65"/>
    </location>
</feature>
<evidence type="ECO:0000256" key="2">
    <source>
        <dbReference type="ARBA" id="ARBA00022771"/>
    </source>
</evidence>
<reference evidence="5" key="1">
    <citation type="submission" date="2022-03" db="EMBL/GenBank/DDBJ databases">
        <authorList>
            <person name="Lindestad O."/>
        </authorList>
    </citation>
    <scope>NUCLEOTIDE SEQUENCE</scope>
</reference>
<evidence type="ECO:0000313" key="6">
    <source>
        <dbReference type="Proteomes" id="UP000838756"/>
    </source>
</evidence>
<dbReference type="GO" id="GO:0008270">
    <property type="term" value="F:zinc ion binding"/>
    <property type="evidence" value="ECO:0007669"/>
    <property type="project" value="UniProtKB-KW"/>
</dbReference>
<evidence type="ECO:0000313" key="5">
    <source>
        <dbReference type="EMBL" id="CAH2230395.1"/>
    </source>
</evidence>
<dbReference type="Pfam" id="PF04500">
    <property type="entry name" value="FLYWCH"/>
    <property type="match status" value="1"/>
</dbReference>